<feature type="region of interest" description="Disordered" evidence="6">
    <location>
        <begin position="256"/>
        <end position="282"/>
    </location>
</feature>
<dbReference type="PANTHER" id="PTHR11062:SF74">
    <property type="entry name" value="OS12G0224400 PROTEIN"/>
    <property type="match status" value="1"/>
</dbReference>
<dbReference type="GO" id="GO:0000139">
    <property type="term" value="C:Golgi membrane"/>
    <property type="evidence" value="ECO:0007669"/>
    <property type="project" value="UniProtKB-SubCell"/>
</dbReference>
<dbReference type="PROSITE" id="PS51257">
    <property type="entry name" value="PROKAR_LIPOPROTEIN"/>
    <property type="match status" value="1"/>
</dbReference>
<feature type="region of interest" description="Disordered" evidence="6">
    <location>
        <begin position="459"/>
        <end position="478"/>
    </location>
</feature>
<dbReference type="PANTHER" id="PTHR11062">
    <property type="entry name" value="EXOSTOSIN HEPARAN SULFATE GLYCOSYLTRANSFERASE -RELATED"/>
    <property type="match status" value="1"/>
</dbReference>
<evidence type="ECO:0000259" key="7">
    <source>
        <dbReference type="Pfam" id="PF03016"/>
    </source>
</evidence>
<evidence type="ECO:0000256" key="1">
    <source>
        <dbReference type="ARBA" id="ARBA00004323"/>
    </source>
</evidence>
<evidence type="ECO:0000256" key="4">
    <source>
        <dbReference type="ARBA" id="ARBA00022968"/>
    </source>
</evidence>
<gene>
    <name evidence="8" type="ORF">HU200_014294</name>
</gene>
<reference evidence="8" key="1">
    <citation type="submission" date="2020-07" db="EMBL/GenBank/DDBJ databases">
        <title>Genome sequence and genetic diversity analysis of an under-domesticated orphan crop, white fonio (Digitaria exilis).</title>
        <authorList>
            <person name="Bennetzen J.L."/>
            <person name="Chen S."/>
            <person name="Ma X."/>
            <person name="Wang X."/>
            <person name="Yssel A.E.J."/>
            <person name="Chaluvadi S.R."/>
            <person name="Johnson M."/>
            <person name="Gangashetty P."/>
            <person name="Hamidou F."/>
            <person name="Sanogo M.D."/>
            <person name="Zwaenepoel A."/>
            <person name="Wallace J."/>
            <person name="Van De Peer Y."/>
            <person name="Van Deynze A."/>
        </authorList>
    </citation>
    <scope>NUCLEOTIDE SEQUENCE</scope>
    <source>
        <tissue evidence="8">Leaves</tissue>
    </source>
</reference>
<comment type="caution">
    <text evidence="8">The sequence shown here is derived from an EMBL/GenBank/DDBJ whole genome shotgun (WGS) entry which is preliminary data.</text>
</comment>
<accession>A0A835KIY7</accession>
<keyword evidence="4" id="KW-0735">Signal-anchor</keyword>
<keyword evidence="5" id="KW-0333">Golgi apparatus</keyword>
<organism evidence="8 9">
    <name type="scientific">Digitaria exilis</name>
    <dbReference type="NCBI Taxonomy" id="1010633"/>
    <lineage>
        <taxon>Eukaryota</taxon>
        <taxon>Viridiplantae</taxon>
        <taxon>Streptophyta</taxon>
        <taxon>Embryophyta</taxon>
        <taxon>Tracheophyta</taxon>
        <taxon>Spermatophyta</taxon>
        <taxon>Magnoliopsida</taxon>
        <taxon>Liliopsida</taxon>
        <taxon>Poales</taxon>
        <taxon>Poaceae</taxon>
        <taxon>PACMAD clade</taxon>
        <taxon>Panicoideae</taxon>
        <taxon>Panicodae</taxon>
        <taxon>Paniceae</taxon>
        <taxon>Anthephorinae</taxon>
        <taxon>Digitaria</taxon>
    </lineage>
</organism>
<feature type="domain" description="Exostosin GT47" evidence="7">
    <location>
        <begin position="139"/>
        <end position="370"/>
    </location>
</feature>
<dbReference type="InterPro" id="IPR004263">
    <property type="entry name" value="Exostosin"/>
</dbReference>
<dbReference type="InterPro" id="IPR040911">
    <property type="entry name" value="Exostosin_GT47"/>
</dbReference>
<keyword evidence="3" id="KW-0328">Glycosyltransferase</keyword>
<keyword evidence="9" id="KW-1185">Reference proteome</keyword>
<dbReference type="GO" id="GO:0016757">
    <property type="term" value="F:glycosyltransferase activity"/>
    <property type="evidence" value="ECO:0007669"/>
    <property type="project" value="UniProtKB-KW"/>
</dbReference>
<name>A0A835KIY7_9POAL</name>
<dbReference type="EMBL" id="JACEFO010001424">
    <property type="protein sequence ID" value="KAF8736839.1"/>
    <property type="molecule type" value="Genomic_DNA"/>
</dbReference>
<feature type="region of interest" description="Disordered" evidence="6">
    <location>
        <begin position="175"/>
        <end position="198"/>
    </location>
</feature>
<protein>
    <recommendedName>
        <fullName evidence="7">Exostosin GT47 domain-containing protein</fullName>
    </recommendedName>
</protein>
<evidence type="ECO:0000313" key="9">
    <source>
        <dbReference type="Proteomes" id="UP000636709"/>
    </source>
</evidence>
<dbReference type="Pfam" id="PF03016">
    <property type="entry name" value="Exostosin_GT47"/>
    <property type="match status" value="1"/>
</dbReference>
<keyword evidence="3" id="KW-0808">Transferase</keyword>
<feature type="compositionally biased region" description="Basic and acidic residues" evidence="6">
    <location>
        <begin position="175"/>
        <end position="194"/>
    </location>
</feature>
<dbReference type="OrthoDB" id="1924787at2759"/>
<keyword evidence="4" id="KW-0812">Transmembrane</keyword>
<evidence type="ECO:0000256" key="2">
    <source>
        <dbReference type="ARBA" id="ARBA00010271"/>
    </source>
</evidence>
<comment type="similarity">
    <text evidence="2">Belongs to the glycosyltransferase 47 family.</text>
</comment>
<evidence type="ECO:0000256" key="3">
    <source>
        <dbReference type="ARBA" id="ARBA00022676"/>
    </source>
</evidence>
<evidence type="ECO:0000313" key="8">
    <source>
        <dbReference type="EMBL" id="KAF8736839.1"/>
    </source>
</evidence>
<evidence type="ECO:0000256" key="5">
    <source>
        <dbReference type="ARBA" id="ARBA00023034"/>
    </source>
</evidence>
<sequence length="478" mass="52361">MEAHYPKYLLYCLLIAGSWLLSCVLHFQYFQSLSSSFTPPRRAAACPSSLPPPSKPTTRRWCRRRLRHHRRASAASVRGALQDCVDGSPLFDDIWSWCAITVQCRASAPRFPPPPAMAPPASSPAPDVRAGGDVHNWMRRYECLTDDPSTATAVYVPYYPALELHQHLCGYNTRARDGPSEARRGRPLGGRDHFIGGGEDDVDVPSNPGAGDDGCGNNFLGQPGVQHLGPHATFAVAVPELLPPVVLRRGVHVAVPRRARRTGRSSSPSPARGGSRGSSPSATRVFDVCEASRRCGMVDCSHGLEGSITCRTAAKLVGLFTSARFCLQPRGTPSCGGSSIDSRPWLGASPSFFHRASTLEAQYRWHEPEETTEEEEAMATATAAAGRYYVLLNSDDVLKGGRYSDEEVAAMREEVIRMIPRFMYRDPRVAFEGEKMRDAFDITMDGMMDRMRRIKNGEDVALKGEDDSDEAAMAANDS</sequence>
<comment type="subcellular location">
    <subcellularLocation>
        <location evidence="1">Golgi apparatus membrane</location>
        <topology evidence="1">Single-pass type II membrane protein</topology>
    </subcellularLocation>
</comment>
<dbReference type="AlphaFoldDB" id="A0A835KIY7"/>
<evidence type="ECO:0000256" key="6">
    <source>
        <dbReference type="SAM" id="MobiDB-lite"/>
    </source>
</evidence>
<proteinExistence type="inferred from homology"/>
<feature type="compositionally biased region" description="Low complexity" evidence="6">
    <location>
        <begin position="264"/>
        <end position="282"/>
    </location>
</feature>
<dbReference type="Proteomes" id="UP000636709">
    <property type="component" value="Unassembled WGS sequence"/>
</dbReference>